<dbReference type="KEGG" id="vg:26516521"/>
<proteinExistence type="predicted"/>
<protein>
    <submittedName>
        <fullName evidence="1">Uncharacterized protein</fullName>
    </submittedName>
</protein>
<keyword evidence="2" id="KW-1185">Reference proteome</keyword>
<organism evidence="1 2">
    <name type="scientific">Pseudomonas phage PPPL-1</name>
    <dbReference type="NCBI Taxonomy" id="1755692"/>
    <lineage>
        <taxon>Viruses</taxon>
        <taxon>Duplodnaviria</taxon>
        <taxon>Heunggongvirae</taxon>
        <taxon>Uroviricota</taxon>
        <taxon>Caudoviricetes</taxon>
        <taxon>Autographivirales</taxon>
        <taxon>Autotranscriptaviridae</taxon>
        <taxon>Studiervirinae</taxon>
        <taxon>Hennigervirus</taxon>
        <taxon>Hennigervirus PPPL1</taxon>
        <taxon>Ghunavirus PPPL1</taxon>
    </lineage>
</organism>
<reference evidence="1 2" key="1">
    <citation type="submission" date="2015-11" db="EMBL/GenBank/DDBJ databases">
        <title>Bacteriophage PPPL-1 effective to Pseudomonas syringae pathovars.</title>
        <authorList>
            <person name="Yu J.-G."/>
            <person name="Lim J.-A."/>
            <person name="Heu S."/>
            <person name="Oh C.-S."/>
        </authorList>
    </citation>
    <scope>NUCLEOTIDE SEQUENCE [LARGE SCALE GENOMIC DNA]</scope>
</reference>
<name>A0A0S2MVQ8_9CAUD</name>
<evidence type="ECO:0000313" key="2">
    <source>
        <dbReference type="Proteomes" id="UP000203372"/>
    </source>
</evidence>
<dbReference type="Proteomes" id="UP000203372">
    <property type="component" value="Segment"/>
</dbReference>
<accession>A0A0S2MVQ8</accession>
<sequence length="71" mass="7730">MKATIRKFLLALAHRAIAKAHTVIVKEQAACEAEATALYLAASEAFKLAGQKSQDALAHKFHAQDVERAKK</sequence>
<dbReference type="GeneID" id="26516521"/>
<dbReference type="EMBL" id="KU064779">
    <property type="protein sequence ID" value="ALO79984.1"/>
    <property type="molecule type" value="Genomic_DNA"/>
</dbReference>
<dbReference type="RefSeq" id="YP_009187969.1">
    <property type="nucleotide sequence ID" value="NC_028661.1"/>
</dbReference>
<evidence type="ECO:0000313" key="1">
    <source>
        <dbReference type="EMBL" id="ALO79984.1"/>
    </source>
</evidence>
<gene>
    <name evidence="1" type="ORF">PPPL1_024</name>
</gene>